<dbReference type="Proteomes" id="UP000077069">
    <property type="component" value="Unassembled WGS sequence"/>
</dbReference>
<evidence type="ECO:0000313" key="5">
    <source>
        <dbReference type="Proteomes" id="UP000077069"/>
    </source>
</evidence>
<evidence type="ECO:0000259" key="3">
    <source>
        <dbReference type="PROSITE" id="PS50048"/>
    </source>
</evidence>
<dbReference type="Gene3D" id="4.10.240.10">
    <property type="entry name" value="Zn(2)-C6 fungal-type DNA-binding domain"/>
    <property type="match status" value="1"/>
</dbReference>
<keyword evidence="5" id="KW-1185">Reference proteome</keyword>
<accession>A0A177CAU1</accession>
<gene>
    <name evidence="4" type="ORF">CC84DRAFT_867544</name>
</gene>
<dbReference type="EMBL" id="KV441554">
    <property type="protein sequence ID" value="OAG03810.1"/>
    <property type="molecule type" value="Genomic_DNA"/>
</dbReference>
<reference evidence="4 5" key="1">
    <citation type="submission" date="2016-05" db="EMBL/GenBank/DDBJ databases">
        <title>Comparative analysis of secretome profiles of manganese(II)-oxidizing ascomycete fungi.</title>
        <authorList>
            <consortium name="DOE Joint Genome Institute"/>
            <person name="Zeiner C.A."/>
            <person name="Purvine S.O."/>
            <person name="Zink E.M."/>
            <person name="Wu S."/>
            <person name="Pasa-Tolic L."/>
            <person name="Chaput D.L."/>
            <person name="Haridas S."/>
            <person name="Grigoriev I.V."/>
            <person name="Santelli C.M."/>
            <person name="Hansel C.M."/>
        </authorList>
    </citation>
    <scope>NUCLEOTIDE SEQUENCE [LARGE SCALE GENOMIC DNA]</scope>
    <source>
        <strain evidence="4 5">AP3s5-JAC2a</strain>
    </source>
</reference>
<dbReference type="PANTHER" id="PTHR47784">
    <property type="entry name" value="STEROL UPTAKE CONTROL PROTEIN 2"/>
    <property type="match status" value="1"/>
</dbReference>
<name>A0A177CAU1_9PLEO</name>
<dbReference type="InterPro" id="IPR053157">
    <property type="entry name" value="Sterol_Uptake_Regulator"/>
</dbReference>
<feature type="compositionally biased region" description="Basic residues" evidence="2">
    <location>
        <begin position="10"/>
        <end position="19"/>
    </location>
</feature>
<protein>
    <recommendedName>
        <fullName evidence="3">Zn(2)-C6 fungal-type domain-containing protein</fullName>
    </recommendedName>
</protein>
<feature type="region of interest" description="Disordered" evidence="2">
    <location>
        <begin position="1"/>
        <end position="21"/>
    </location>
</feature>
<dbReference type="OrthoDB" id="5386330at2759"/>
<dbReference type="RefSeq" id="XP_018034175.1">
    <property type="nucleotide sequence ID" value="XM_018187720.1"/>
</dbReference>
<dbReference type="PROSITE" id="PS50048">
    <property type="entry name" value="ZN2_CY6_FUNGAL_2"/>
    <property type="match status" value="1"/>
</dbReference>
<dbReference type="SUPFAM" id="SSF57701">
    <property type="entry name" value="Zn2/Cys6 DNA-binding domain"/>
    <property type="match status" value="1"/>
</dbReference>
<dbReference type="GeneID" id="28771206"/>
<dbReference type="Pfam" id="PF11951">
    <property type="entry name" value="Fungal_trans_2"/>
    <property type="match status" value="1"/>
</dbReference>
<proteinExistence type="predicted"/>
<dbReference type="PANTHER" id="PTHR47784:SF4">
    <property type="entry name" value="ZN(II)2CYS6 TRANSCRIPTION FACTOR (EUROFUNG)"/>
    <property type="match status" value="1"/>
</dbReference>
<dbReference type="InterPro" id="IPR001138">
    <property type="entry name" value="Zn2Cys6_DnaBD"/>
</dbReference>
<evidence type="ECO:0000256" key="1">
    <source>
        <dbReference type="ARBA" id="ARBA00023242"/>
    </source>
</evidence>
<dbReference type="CDD" id="cd00067">
    <property type="entry name" value="GAL4"/>
    <property type="match status" value="1"/>
</dbReference>
<dbReference type="GO" id="GO:0001228">
    <property type="term" value="F:DNA-binding transcription activator activity, RNA polymerase II-specific"/>
    <property type="evidence" value="ECO:0007669"/>
    <property type="project" value="TreeGrafter"/>
</dbReference>
<dbReference type="InParanoid" id="A0A177CAU1"/>
<dbReference type="SMART" id="SM00066">
    <property type="entry name" value="GAL4"/>
    <property type="match status" value="1"/>
</dbReference>
<dbReference type="Pfam" id="PF00172">
    <property type="entry name" value="Zn_clus"/>
    <property type="match status" value="1"/>
</dbReference>
<dbReference type="GO" id="GO:0008270">
    <property type="term" value="F:zinc ion binding"/>
    <property type="evidence" value="ECO:0007669"/>
    <property type="project" value="InterPro"/>
</dbReference>
<dbReference type="PRINTS" id="PR00755">
    <property type="entry name" value="AFLATOXINBRP"/>
</dbReference>
<organism evidence="4 5">
    <name type="scientific">Paraphaeosphaeria sporulosa</name>
    <dbReference type="NCBI Taxonomy" id="1460663"/>
    <lineage>
        <taxon>Eukaryota</taxon>
        <taxon>Fungi</taxon>
        <taxon>Dikarya</taxon>
        <taxon>Ascomycota</taxon>
        <taxon>Pezizomycotina</taxon>
        <taxon>Dothideomycetes</taxon>
        <taxon>Pleosporomycetidae</taxon>
        <taxon>Pleosporales</taxon>
        <taxon>Massarineae</taxon>
        <taxon>Didymosphaeriaceae</taxon>
        <taxon>Paraphaeosphaeria</taxon>
    </lineage>
</organism>
<dbReference type="InterPro" id="IPR021858">
    <property type="entry name" value="Fun_TF"/>
</dbReference>
<keyword evidence="1" id="KW-0539">Nucleus</keyword>
<evidence type="ECO:0000313" key="4">
    <source>
        <dbReference type="EMBL" id="OAG03810.1"/>
    </source>
</evidence>
<dbReference type="FunCoup" id="A0A177CAU1">
    <property type="interactions" value="691"/>
</dbReference>
<feature type="domain" description="Zn(2)-C6 fungal-type" evidence="3">
    <location>
        <begin position="21"/>
        <end position="51"/>
    </location>
</feature>
<sequence>MPSGDMNATKTRKPHRKSRSGCTSCKARHVKCDEQKPICSNCEKYGSTCEYPRLKRAGVSDHREVALSPAALNTPSPAHSAVVNRSNHDGMENQEMIADIVHLRLLHHFITVTASTLAHAPDAADVFSSYIPKVAFDNPYVLHAILSLTALHLSRLEPPRRVDYILKARRHHQIALAQFRAEVKDISASNLQVVLIFNALLFPYTCAISASLTDFEDVFESIFSNLIVTRMVGPLIQASGLYESMLHSDLGRIIPKDVHSVDWKNAEAPQETQLVQLRKFSEVIHHVYPPEINEAYKEAIGRLDLLFDVISKSAEPPSDSLLRLWIHFVPSRFVELLSEKQPGALIIFAHYGVLLGRGRHYWFLEGMDEMILAVADAFVPIEWKSWLDWPKEQIRACRTPISQPTST</sequence>
<dbReference type="AlphaFoldDB" id="A0A177CAU1"/>
<dbReference type="InterPro" id="IPR036864">
    <property type="entry name" value="Zn2-C6_fun-type_DNA-bd_sf"/>
</dbReference>
<evidence type="ECO:0000256" key="2">
    <source>
        <dbReference type="SAM" id="MobiDB-lite"/>
    </source>
</evidence>
<dbReference type="PROSITE" id="PS00463">
    <property type="entry name" value="ZN2_CY6_FUNGAL_1"/>
    <property type="match status" value="1"/>
</dbReference>